<evidence type="ECO:0000313" key="7">
    <source>
        <dbReference type="Proteomes" id="UP000193920"/>
    </source>
</evidence>
<dbReference type="InterPro" id="IPR007588">
    <property type="entry name" value="Znf_FLYWCH"/>
</dbReference>
<evidence type="ECO:0000259" key="5">
    <source>
        <dbReference type="Pfam" id="PF10551"/>
    </source>
</evidence>
<dbReference type="Pfam" id="PF10551">
    <property type="entry name" value="MULE"/>
    <property type="match status" value="1"/>
</dbReference>
<keyword evidence="2" id="KW-0863">Zinc-finger</keyword>
<evidence type="ECO:0000256" key="2">
    <source>
        <dbReference type="ARBA" id="ARBA00022771"/>
    </source>
</evidence>
<evidence type="ECO:0000313" key="6">
    <source>
        <dbReference type="EMBL" id="ORY14476.1"/>
    </source>
</evidence>
<dbReference type="OrthoDB" id="90756at2759"/>
<organism evidence="6 7">
    <name type="scientific">Neocallimastix californiae</name>
    <dbReference type="NCBI Taxonomy" id="1754190"/>
    <lineage>
        <taxon>Eukaryota</taxon>
        <taxon>Fungi</taxon>
        <taxon>Fungi incertae sedis</taxon>
        <taxon>Chytridiomycota</taxon>
        <taxon>Chytridiomycota incertae sedis</taxon>
        <taxon>Neocallimastigomycetes</taxon>
        <taxon>Neocallimastigales</taxon>
        <taxon>Neocallimastigaceae</taxon>
        <taxon>Neocallimastix</taxon>
    </lineage>
</organism>
<dbReference type="GO" id="GO:0008270">
    <property type="term" value="F:zinc ion binding"/>
    <property type="evidence" value="ECO:0007669"/>
    <property type="project" value="UniProtKB-KW"/>
</dbReference>
<keyword evidence="3" id="KW-0862">Zinc</keyword>
<protein>
    <recommendedName>
        <fullName evidence="8">MULE transposase domain-containing protein</fullName>
    </recommendedName>
</protein>
<dbReference type="EMBL" id="MCOG01000349">
    <property type="protein sequence ID" value="ORY14476.1"/>
    <property type="molecule type" value="Genomic_DNA"/>
</dbReference>
<dbReference type="STRING" id="1754190.A0A1Y1ZW46"/>
<sequence>MEKNLEIEISKTNRGKEQIISNRKYKFNLSSKRKHNSKKYKCTEYKTLNQCPSFIILNNENQILEYDDSHYHLENKFGAAKSIVKNKIKDEISKSSIPFNVNIKRTYDEISQGMGLICPGYNSIKSQVTRSRRKQLPPDITSFDEIPNESKYYKTKRDENFMIFKNNDLIVFQSPFQAELFSKNKHIFADGTFYIAPIFSYQVFITRTYVTELNCFYTTSFSILKNKKQTTYEILFEEIKKNSSKYNSIEITPKIFHCDFEKAVSNAAQKVFINANIKYCIWHFKRALEIKKKELCGDKVEKIKDLYIYYNNISNFPFINPEYIYDIYSKIKSECQEHNYVQFLEFLEYFKKTYLINYETENWNYYDNIEHITNNVSETFNKYLKKLFAKKPTFFQLLSESQKEESKYYIDYERRTAGILRNKKQKKLIRTEEIKALVKYYKNMEILLKKKESVRNDFIDLWLKCLNDLNIKIID</sequence>
<reference evidence="6 7" key="1">
    <citation type="submission" date="2016-08" db="EMBL/GenBank/DDBJ databases">
        <title>A Parts List for Fungal Cellulosomes Revealed by Comparative Genomics.</title>
        <authorList>
            <consortium name="DOE Joint Genome Institute"/>
            <person name="Haitjema C.H."/>
            <person name="Gilmore S.P."/>
            <person name="Henske J.K."/>
            <person name="Solomon K.V."/>
            <person name="De Groot R."/>
            <person name="Kuo A."/>
            <person name="Mondo S.J."/>
            <person name="Salamov A.A."/>
            <person name="Labutti K."/>
            <person name="Zhao Z."/>
            <person name="Chiniquy J."/>
            <person name="Barry K."/>
            <person name="Brewer H.M."/>
            <person name="Purvine S.O."/>
            <person name="Wright A.T."/>
            <person name="Boxma B."/>
            <person name="Van Alen T."/>
            <person name="Hackstein J.H."/>
            <person name="Baker S.E."/>
            <person name="Grigoriev I.V."/>
            <person name="O'Malley M.A."/>
        </authorList>
    </citation>
    <scope>NUCLEOTIDE SEQUENCE [LARGE SCALE GENOMIC DNA]</scope>
    <source>
        <strain evidence="6 7">G1</strain>
    </source>
</reference>
<proteinExistence type="predicted"/>
<keyword evidence="7" id="KW-1185">Reference proteome</keyword>
<evidence type="ECO:0008006" key="8">
    <source>
        <dbReference type="Google" id="ProtNLM"/>
    </source>
</evidence>
<dbReference type="AlphaFoldDB" id="A0A1Y1ZW46"/>
<keyword evidence="1" id="KW-0479">Metal-binding</keyword>
<evidence type="ECO:0000256" key="3">
    <source>
        <dbReference type="ARBA" id="ARBA00022833"/>
    </source>
</evidence>
<evidence type="ECO:0000256" key="1">
    <source>
        <dbReference type="ARBA" id="ARBA00022723"/>
    </source>
</evidence>
<accession>A0A1Y1ZW46</accession>
<dbReference type="Proteomes" id="UP000193920">
    <property type="component" value="Unassembled WGS sequence"/>
</dbReference>
<dbReference type="Pfam" id="PF04500">
    <property type="entry name" value="FLYWCH"/>
    <property type="match status" value="1"/>
</dbReference>
<feature type="domain" description="FLYWCH-type" evidence="4">
    <location>
        <begin position="10"/>
        <end position="72"/>
    </location>
</feature>
<evidence type="ECO:0000259" key="4">
    <source>
        <dbReference type="Pfam" id="PF04500"/>
    </source>
</evidence>
<gene>
    <name evidence="6" type="ORF">LY90DRAFT_518022</name>
</gene>
<comment type="caution">
    <text evidence="6">The sequence shown here is derived from an EMBL/GenBank/DDBJ whole genome shotgun (WGS) entry which is preliminary data.</text>
</comment>
<feature type="domain" description="MULE transposase" evidence="5">
    <location>
        <begin position="190"/>
        <end position="285"/>
    </location>
</feature>
<name>A0A1Y1ZW46_9FUNG</name>
<dbReference type="InterPro" id="IPR018289">
    <property type="entry name" value="MULE_transposase_dom"/>
</dbReference>